<proteinExistence type="predicted"/>
<dbReference type="Proteomes" id="UP001054945">
    <property type="component" value="Unassembled WGS sequence"/>
</dbReference>
<dbReference type="EMBL" id="BPLR01002245">
    <property type="protein sequence ID" value="GIX71683.1"/>
    <property type="molecule type" value="Genomic_DNA"/>
</dbReference>
<gene>
    <name evidence="1" type="ORF">CEXT_637681</name>
</gene>
<organism evidence="1 2">
    <name type="scientific">Caerostris extrusa</name>
    <name type="common">Bark spider</name>
    <name type="synonym">Caerostris bankana</name>
    <dbReference type="NCBI Taxonomy" id="172846"/>
    <lineage>
        <taxon>Eukaryota</taxon>
        <taxon>Metazoa</taxon>
        <taxon>Ecdysozoa</taxon>
        <taxon>Arthropoda</taxon>
        <taxon>Chelicerata</taxon>
        <taxon>Arachnida</taxon>
        <taxon>Araneae</taxon>
        <taxon>Araneomorphae</taxon>
        <taxon>Entelegynae</taxon>
        <taxon>Araneoidea</taxon>
        <taxon>Araneidae</taxon>
        <taxon>Caerostris</taxon>
    </lineage>
</organism>
<comment type="caution">
    <text evidence="1">The sequence shown here is derived from an EMBL/GenBank/DDBJ whole genome shotgun (WGS) entry which is preliminary data.</text>
</comment>
<evidence type="ECO:0000313" key="1">
    <source>
        <dbReference type="EMBL" id="GIX71683.1"/>
    </source>
</evidence>
<name>A0AAV4MH20_CAEEX</name>
<dbReference type="AlphaFoldDB" id="A0AAV4MH20"/>
<sequence length="194" mass="21787">MSPVCQVCVVEPRASVDSLPVQSNRCRWNECYFWNARGEDGGHPLSVAFGNVPKFSTNTRFQKILSGSISAILLFSDTHPQPAGKSVHFLQNNFHLPLHTKKDQFLLFYSRRRIYIAPKRRGNKKITRDKDLIKYHQCARCVLLSHGHQWTPFLSSPIDAGGAKVISGKLGGGRMDIPVCGIRECAKVFEFSSL</sequence>
<protein>
    <submittedName>
        <fullName evidence="1">Uncharacterized protein</fullName>
    </submittedName>
</protein>
<evidence type="ECO:0000313" key="2">
    <source>
        <dbReference type="Proteomes" id="UP001054945"/>
    </source>
</evidence>
<keyword evidence="2" id="KW-1185">Reference proteome</keyword>
<accession>A0AAV4MH20</accession>
<reference evidence="1 2" key="1">
    <citation type="submission" date="2021-06" db="EMBL/GenBank/DDBJ databases">
        <title>Caerostris extrusa draft genome.</title>
        <authorList>
            <person name="Kono N."/>
            <person name="Arakawa K."/>
        </authorList>
    </citation>
    <scope>NUCLEOTIDE SEQUENCE [LARGE SCALE GENOMIC DNA]</scope>
</reference>